<evidence type="ECO:0000259" key="18">
    <source>
        <dbReference type="SMART" id="SM01003"/>
    </source>
</evidence>
<evidence type="ECO:0000256" key="10">
    <source>
        <dbReference type="ARBA" id="ARBA00022967"/>
    </source>
</evidence>
<dbReference type="GO" id="GO:0050661">
    <property type="term" value="F:NADP binding"/>
    <property type="evidence" value="ECO:0007669"/>
    <property type="project" value="TreeGrafter"/>
</dbReference>
<dbReference type="GO" id="GO:0005886">
    <property type="term" value="C:plasma membrane"/>
    <property type="evidence" value="ECO:0007669"/>
    <property type="project" value="UniProtKB-SubCell"/>
</dbReference>
<evidence type="ECO:0000256" key="15">
    <source>
        <dbReference type="SAM" id="MobiDB-lite"/>
    </source>
</evidence>
<evidence type="ECO:0000256" key="7">
    <source>
        <dbReference type="ARBA" id="ARBA00022692"/>
    </source>
</evidence>
<comment type="subcellular location">
    <subcellularLocation>
        <location evidence="2">Cell inner membrane</location>
        <topology evidence="2">Multi-pass membrane protein</topology>
    </subcellularLocation>
</comment>
<evidence type="ECO:0000256" key="12">
    <source>
        <dbReference type="ARBA" id="ARBA00023027"/>
    </source>
</evidence>
<feature type="domain" description="Alanine dehydrogenase/pyridine nucleotide transhydrogenase N-terminal" evidence="18">
    <location>
        <begin position="4"/>
        <end position="136"/>
    </location>
</feature>
<evidence type="ECO:0000256" key="16">
    <source>
        <dbReference type="SAM" id="Phobius"/>
    </source>
</evidence>
<dbReference type="SUPFAM" id="SSF51735">
    <property type="entry name" value="NAD(P)-binding Rossmann-fold domains"/>
    <property type="match status" value="1"/>
</dbReference>
<comment type="function">
    <text evidence="1">The transhydrogenation between NADH and NADP is coupled to respiration and ATP hydrolysis and functions as a proton pump across the membrane.</text>
</comment>
<dbReference type="PANTHER" id="PTHR10160:SF19">
    <property type="entry name" value="PROTON-TRANSLOCATING NAD(P)(+) TRANSHYDROGENASE"/>
    <property type="match status" value="1"/>
</dbReference>
<dbReference type="AlphaFoldDB" id="A0A1Q5PYR8"/>
<dbReference type="EC" id="7.1.1.1" evidence="4"/>
<name>A0A1Q5PYR8_9ACTO</name>
<evidence type="ECO:0000256" key="3">
    <source>
        <dbReference type="ARBA" id="ARBA00005689"/>
    </source>
</evidence>
<dbReference type="Proteomes" id="UP000185612">
    <property type="component" value="Unassembled WGS sequence"/>
</dbReference>
<comment type="catalytic activity">
    <reaction evidence="14">
        <text>NAD(+) + NADPH + H(+)(in) = NADH + NADP(+) + H(+)(out)</text>
        <dbReference type="Rhea" id="RHEA:47992"/>
        <dbReference type="ChEBI" id="CHEBI:15378"/>
        <dbReference type="ChEBI" id="CHEBI:57540"/>
        <dbReference type="ChEBI" id="CHEBI:57783"/>
        <dbReference type="ChEBI" id="CHEBI:57945"/>
        <dbReference type="ChEBI" id="CHEBI:58349"/>
        <dbReference type="EC" id="7.1.1.1"/>
    </reaction>
</comment>
<feature type="region of interest" description="Disordered" evidence="15">
    <location>
        <begin position="367"/>
        <end position="399"/>
    </location>
</feature>
<evidence type="ECO:0000313" key="20">
    <source>
        <dbReference type="Proteomes" id="UP000185612"/>
    </source>
</evidence>
<dbReference type="SMART" id="SM01002">
    <property type="entry name" value="AlaDh_PNT_C"/>
    <property type="match status" value="1"/>
</dbReference>
<dbReference type="InterPro" id="IPR007698">
    <property type="entry name" value="AlaDH/PNT_NAD(H)-bd"/>
</dbReference>
<dbReference type="InParanoid" id="A0A1Q5PYR8"/>
<feature type="domain" description="Alanine dehydrogenase/pyridine nucleotide transhydrogenase NAD(H)-binding" evidence="17">
    <location>
        <begin position="145"/>
        <end position="309"/>
    </location>
</feature>
<dbReference type="NCBIfam" id="TIGR00561">
    <property type="entry name" value="pntA"/>
    <property type="match status" value="1"/>
</dbReference>
<evidence type="ECO:0000256" key="5">
    <source>
        <dbReference type="ARBA" id="ARBA00022475"/>
    </source>
</evidence>
<evidence type="ECO:0000259" key="17">
    <source>
        <dbReference type="SMART" id="SM01002"/>
    </source>
</evidence>
<keyword evidence="13 16" id="KW-0472">Membrane</keyword>
<dbReference type="Pfam" id="PF05222">
    <property type="entry name" value="AlaDh_PNT_N"/>
    <property type="match status" value="1"/>
</dbReference>
<keyword evidence="20" id="KW-1185">Reference proteome</keyword>
<dbReference type="InterPro" id="IPR036291">
    <property type="entry name" value="NAD(P)-bd_dom_sf"/>
</dbReference>
<feature type="transmembrane region" description="Helical" evidence="16">
    <location>
        <begin position="432"/>
        <end position="450"/>
    </location>
</feature>
<evidence type="ECO:0000256" key="4">
    <source>
        <dbReference type="ARBA" id="ARBA00012943"/>
    </source>
</evidence>
<feature type="transmembrane region" description="Helical" evidence="16">
    <location>
        <begin position="407"/>
        <end position="426"/>
    </location>
</feature>
<keyword evidence="6" id="KW-0997">Cell inner membrane</keyword>
<evidence type="ECO:0000256" key="11">
    <source>
        <dbReference type="ARBA" id="ARBA00022989"/>
    </source>
</evidence>
<dbReference type="InterPro" id="IPR026255">
    <property type="entry name" value="NADP_transhyd_a"/>
</dbReference>
<evidence type="ECO:0000256" key="1">
    <source>
        <dbReference type="ARBA" id="ARBA00003943"/>
    </source>
</evidence>
<dbReference type="OrthoDB" id="9804592at2"/>
<proteinExistence type="inferred from homology"/>
<feature type="compositionally biased region" description="Low complexity" evidence="15">
    <location>
        <begin position="386"/>
        <end position="395"/>
    </location>
</feature>
<dbReference type="Pfam" id="PF01262">
    <property type="entry name" value="AlaDh_PNT_C"/>
    <property type="match status" value="1"/>
</dbReference>
<dbReference type="PIRSF" id="PIRSF000203">
    <property type="entry name" value="NADP_transhydrogenase_alpha"/>
    <property type="match status" value="1"/>
</dbReference>
<dbReference type="Pfam" id="PF12769">
    <property type="entry name" value="PNTB_4TM"/>
    <property type="match status" value="1"/>
</dbReference>
<sequence length="515" mass="52575">MRIGVPREHPDQPLVAATPTSVKALRQLGYEVTVESGAGERASFPDAHYQDAGAELGDAATVWSADIVISLDAPTAAQLASMRTGATLLARLAPARHPELVAELSAAELTALAVDAVPRISRAQSMDVLSSQANIVGYRAVIEAAAHFGRVFTGQITAAGKLPPARVYVIGAGVAGLAAIGTASSLGAEVSASDVRPEVAEQVQSLGAKFVPLPTATSQSTDGYARALADEQAAAAAALYAAQAAAHDIVITTANIPGRRAPVLLDEAAVAAMAPGSVIVDLAAANGGNCTLTVPDEVVTTPGGVQIVGYRDLAARLPAQASHLYGSNLVNLLRLLTPGRDGQLQLDLTDEIVRGITVTDRGQVLWPPPPVTVSATPAPAGPPTPTAATDSTAPDRASQARARRGRLCGLFAAGLALAALIFVSPAQVTGHYVTLLLSVTLGFYVISNVTPALHTPLMSVTNAISGIVLVGGIAQIGHPHPAVAALSFAAITLASVNIFGGFAVTHRMLAMFRKD</sequence>
<evidence type="ECO:0000256" key="9">
    <source>
        <dbReference type="ARBA" id="ARBA00022857"/>
    </source>
</evidence>
<evidence type="ECO:0000256" key="6">
    <source>
        <dbReference type="ARBA" id="ARBA00022519"/>
    </source>
</evidence>
<comment type="caution">
    <text evidence="19">The sequence shown here is derived from an EMBL/GenBank/DDBJ whole genome shotgun (WGS) entry which is preliminary data.</text>
</comment>
<dbReference type="InterPro" id="IPR008143">
    <property type="entry name" value="Ala_DH/PNT_CS2"/>
</dbReference>
<feature type="transmembrane region" description="Helical" evidence="16">
    <location>
        <begin position="482"/>
        <end position="504"/>
    </location>
</feature>
<keyword evidence="8" id="KW-0547">Nucleotide-binding</keyword>
<dbReference type="GO" id="GO:0008750">
    <property type="term" value="F:proton-translocating NAD(P)+ transhydrogenase activity"/>
    <property type="evidence" value="ECO:0007669"/>
    <property type="project" value="UniProtKB-EC"/>
</dbReference>
<reference evidence="20" key="1">
    <citation type="submission" date="2016-12" db="EMBL/GenBank/DDBJ databases">
        <authorList>
            <person name="Meng X."/>
        </authorList>
    </citation>
    <scope>NUCLEOTIDE SEQUENCE [LARGE SCALE GENOMIC DNA]</scope>
    <source>
        <strain evidence="20">DSM 20732</strain>
    </source>
</reference>
<keyword evidence="5" id="KW-1003">Cell membrane</keyword>
<dbReference type="FunCoup" id="A0A1Q5PYR8">
    <property type="interactions" value="1"/>
</dbReference>
<keyword evidence="12" id="KW-0520">NAD</keyword>
<evidence type="ECO:0000256" key="2">
    <source>
        <dbReference type="ARBA" id="ARBA00004429"/>
    </source>
</evidence>
<keyword evidence="9" id="KW-0521">NADP</keyword>
<dbReference type="InterPro" id="IPR024605">
    <property type="entry name" value="NADP_transhyd_a_C"/>
</dbReference>
<dbReference type="InterPro" id="IPR007886">
    <property type="entry name" value="AlaDH/PNT_N"/>
</dbReference>
<dbReference type="CDD" id="cd05304">
    <property type="entry name" value="Rubrum_tdh"/>
    <property type="match status" value="1"/>
</dbReference>
<organism evidence="19 20">
    <name type="scientific">Buchananella hordeovulneris</name>
    <dbReference type="NCBI Taxonomy" id="52770"/>
    <lineage>
        <taxon>Bacteria</taxon>
        <taxon>Bacillati</taxon>
        <taxon>Actinomycetota</taxon>
        <taxon>Actinomycetes</taxon>
        <taxon>Actinomycetales</taxon>
        <taxon>Actinomycetaceae</taxon>
        <taxon>Buchananella</taxon>
    </lineage>
</organism>
<keyword evidence="7 16" id="KW-0812">Transmembrane</keyword>
<keyword evidence="11 16" id="KW-1133">Transmembrane helix</keyword>
<dbReference type="GO" id="GO:0006740">
    <property type="term" value="P:NADPH regeneration"/>
    <property type="evidence" value="ECO:0007669"/>
    <property type="project" value="TreeGrafter"/>
</dbReference>
<evidence type="ECO:0000256" key="14">
    <source>
        <dbReference type="ARBA" id="ARBA00048202"/>
    </source>
</evidence>
<dbReference type="NCBIfam" id="NF006942">
    <property type="entry name" value="PRK09424.1"/>
    <property type="match status" value="1"/>
</dbReference>
<gene>
    <name evidence="19" type="ORF">BSZ40_01310</name>
</gene>
<dbReference type="SUPFAM" id="SSF52283">
    <property type="entry name" value="Formate/glycerate dehydrogenase catalytic domain-like"/>
    <property type="match status" value="1"/>
</dbReference>
<dbReference type="Gene3D" id="3.40.50.720">
    <property type="entry name" value="NAD(P)-binding Rossmann-like Domain"/>
    <property type="match status" value="2"/>
</dbReference>
<dbReference type="EMBL" id="MQVS01000001">
    <property type="protein sequence ID" value="OKL52771.1"/>
    <property type="molecule type" value="Genomic_DNA"/>
</dbReference>
<evidence type="ECO:0000256" key="13">
    <source>
        <dbReference type="ARBA" id="ARBA00023136"/>
    </source>
</evidence>
<protein>
    <recommendedName>
        <fullName evidence="4">proton-translocating NAD(P)(+) transhydrogenase</fullName>
        <ecNumber evidence="4">7.1.1.1</ecNumber>
    </recommendedName>
</protein>
<dbReference type="RefSeq" id="WP_073822514.1">
    <property type="nucleotide sequence ID" value="NZ_MQVS01000001.1"/>
</dbReference>
<dbReference type="SMART" id="SM01003">
    <property type="entry name" value="AlaDh_PNT_N"/>
    <property type="match status" value="1"/>
</dbReference>
<evidence type="ECO:0000313" key="19">
    <source>
        <dbReference type="EMBL" id="OKL52771.1"/>
    </source>
</evidence>
<dbReference type="PROSITE" id="PS00837">
    <property type="entry name" value="ALADH_PNT_2"/>
    <property type="match status" value="1"/>
</dbReference>
<feature type="transmembrane region" description="Helical" evidence="16">
    <location>
        <begin position="457"/>
        <end position="476"/>
    </location>
</feature>
<dbReference type="GO" id="GO:0016491">
    <property type="term" value="F:oxidoreductase activity"/>
    <property type="evidence" value="ECO:0007669"/>
    <property type="project" value="InterPro"/>
</dbReference>
<comment type="similarity">
    <text evidence="3">Belongs to the AlaDH/PNT family.</text>
</comment>
<dbReference type="PANTHER" id="PTHR10160">
    <property type="entry name" value="NAD(P) TRANSHYDROGENASE"/>
    <property type="match status" value="1"/>
</dbReference>
<evidence type="ECO:0000256" key="8">
    <source>
        <dbReference type="ARBA" id="ARBA00022741"/>
    </source>
</evidence>
<dbReference type="STRING" id="52770.BSZ40_01310"/>
<keyword evidence="10" id="KW-1278">Translocase</keyword>
<accession>A0A1Q5PYR8</accession>